<name>A0AA86PM10_9EUKA</name>
<evidence type="ECO:0000313" key="1">
    <source>
        <dbReference type="EMBL" id="CAI9941926.1"/>
    </source>
</evidence>
<proteinExistence type="predicted"/>
<gene>
    <name evidence="2" type="ORF">HINF_LOCUS13061</name>
    <name evidence="1" type="ORF">HINF_LOCUS29571</name>
</gene>
<dbReference type="Proteomes" id="UP001642409">
    <property type="component" value="Unassembled WGS sequence"/>
</dbReference>
<comment type="caution">
    <text evidence="1">The sequence shown here is derived from an EMBL/GenBank/DDBJ whole genome shotgun (WGS) entry which is preliminary data.</text>
</comment>
<dbReference type="EMBL" id="CATOUU010000697">
    <property type="protein sequence ID" value="CAI9941926.1"/>
    <property type="molecule type" value="Genomic_DNA"/>
</dbReference>
<sequence length="287" mass="34490">MTIVICLRFSCIRIIQFDFGYFYIEQCTNQNSGIVVNDYSALMNSDQTENRLISSIQRLLQLTSCDPPYVICAVMTLSDRMYNQLLCQLSFDFNTELRCIHQLFVEISKKHLYVPQRPLYKSPDSQQKPTSEQECWKDPQLTHVQRTERQAYKVPLSQYKQQFSDTVKSIMMEFEHTAEQMTEKQMCQFLTTYFKTHIQRFFWEKVQKSIPYKTRYQLQQYFWKSFVKCQYEEMSEDDKLKLLDLTRDLPHSKPSEIVDVFFDKSGNESYFRRKVLMFVQYLQRVGK</sequence>
<evidence type="ECO:0000313" key="3">
    <source>
        <dbReference type="Proteomes" id="UP001642409"/>
    </source>
</evidence>
<organism evidence="1">
    <name type="scientific">Hexamita inflata</name>
    <dbReference type="NCBI Taxonomy" id="28002"/>
    <lineage>
        <taxon>Eukaryota</taxon>
        <taxon>Metamonada</taxon>
        <taxon>Diplomonadida</taxon>
        <taxon>Hexamitidae</taxon>
        <taxon>Hexamitinae</taxon>
        <taxon>Hexamita</taxon>
    </lineage>
</organism>
<protein>
    <submittedName>
        <fullName evidence="2">Hypothetical_protein</fullName>
    </submittedName>
</protein>
<keyword evidence="3" id="KW-1185">Reference proteome</keyword>
<dbReference type="EMBL" id="CAXDID020000030">
    <property type="protein sequence ID" value="CAL5993431.1"/>
    <property type="molecule type" value="Genomic_DNA"/>
</dbReference>
<accession>A0AA86PM10</accession>
<reference evidence="2 3" key="2">
    <citation type="submission" date="2024-07" db="EMBL/GenBank/DDBJ databases">
        <authorList>
            <person name="Akdeniz Z."/>
        </authorList>
    </citation>
    <scope>NUCLEOTIDE SEQUENCE [LARGE SCALE GENOMIC DNA]</scope>
</reference>
<evidence type="ECO:0000313" key="2">
    <source>
        <dbReference type="EMBL" id="CAL5993431.1"/>
    </source>
</evidence>
<dbReference type="AlphaFoldDB" id="A0AA86PM10"/>
<reference evidence="1" key="1">
    <citation type="submission" date="2023-06" db="EMBL/GenBank/DDBJ databases">
        <authorList>
            <person name="Kurt Z."/>
        </authorList>
    </citation>
    <scope>NUCLEOTIDE SEQUENCE</scope>
</reference>